<feature type="non-terminal residue" evidence="1">
    <location>
        <position position="1"/>
    </location>
</feature>
<dbReference type="AlphaFoldDB" id="K0RQ72"/>
<evidence type="ECO:0000313" key="2">
    <source>
        <dbReference type="Proteomes" id="UP000266841"/>
    </source>
</evidence>
<sequence>RPLSRPDYAVAVVIVTTVPRRRRRAGRKWRTRNRARGVESRPLWSFPLSERDPLASLRDGRSPVPLGPAGVHEGRNQTPELYCCLEARGMEETLLRGHPSSSWFGDDPAFKEFLGRMRSGELTTDDMQWVYDKCLDKMTPQQKAQFKEAIHICPTWKQANRKSFEYLNYVLTAPIAIVRAAMLTNKASGKNCCANGSGMSIGAGETFEKAVVHFAEGRMANIPGLMLTAFTRVKEADDLAVGTESNSLTVNDITKIGATKAYKKKRISETARDSVSAVNAENHRSHYSIG</sequence>
<name>K0RQ72_THAOC</name>
<gene>
    <name evidence="1" type="ORF">THAOC_25863</name>
</gene>
<proteinExistence type="predicted"/>
<keyword evidence="2" id="KW-1185">Reference proteome</keyword>
<protein>
    <submittedName>
        <fullName evidence="1">Uncharacterized protein</fullName>
    </submittedName>
</protein>
<comment type="caution">
    <text evidence="1">The sequence shown here is derived from an EMBL/GenBank/DDBJ whole genome shotgun (WGS) entry which is preliminary data.</text>
</comment>
<dbReference type="Proteomes" id="UP000266841">
    <property type="component" value="Unassembled WGS sequence"/>
</dbReference>
<accession>K0RQ72</accession>
<evidence type="ECO:0000313" key="1">
    <source>
        <dbReference type="EMBL" id="EJK54504.1"/>
    </source>
</evidence>
<dbReference type="EMBL" id="AGNL01035722">
    <property type="protein sequence ID" value="EJK54504.1"/>
    <property type="molecule type" value="Genomic_DNA"/>
</dbReference>
<reference evidence="1 2" key="1">
    <citation type="journal article" date="2012" name="Genome Biol.">
        <title>Genome and low-iron response of an oceanic diatom adapted to chronic iron limitation.</title>
        <authorList>
            <person name="Lommer M."/>
            <person name="Specht M."/>
            <person name="Roy A.S."/>
            <person name="Kraemer L."/>
            <person name="Andreson R."/>
            <person name="Gutowska M.A."/>
            <person name="Wolf J."/>
            <person name="Bergner S.V."/>
            <person name="Schilhabel M.B."/>
            <person name="Klostermeier U.C."/>
            <person name="Beiko R.G."/>
            <person name="Rosenstiel P."/>
            <person name="Hippler M."/>
            <person name="Laroche J."/>
        </authorList>
    </citation>
    <scope>NUCLEOTIDE SEQUENCE [LARGE SCALE GENOMIC DNA]</scope>
    <source>
        <strain evidence="1 2">CCMP1005</strain>
    </source>
</reference>
<organism evidence="1 2">
    <name type="scientific">Thalassiosira oceanica</name>
    <name type="common">Marine diatom</name>
    <dbReference type="NCBI Taxonomy" id="159749"/>
    <lineage>
        <taxon>Eukaryota</taxon>
        <taxon>Sar</taxon>
        <taxon>Stramenopiles</taxon>
        <taxon>Ochrophyta</taxon>
        <taxon>Bacillariophyta</taxon>
        <taxon>Coscinodiscophyceae</taxon>
        <taxon>Thalassiosirophycidae</taxon>
        <taxon>Thalassiosirales</taxon>
        <taxon>Thalassiosiraceae</taxon>
        <taxon>Thalassiosira</taxon>
    </lineage>
</organism>